<organism evidence="2 3">
    <name type="scientific">Euplotes crassus</name>
    <dbReference type="NCBI Taxonomy" id="5936"/>
    <lineage>
        <taxon>Eukaryota</taxon>
        <taxon>Sar</taxon>
        <taxon>Alveolata</taxon>
        <taxon>Ciliophora</taxon>
        <taxon>Intramacronucleata</taxon>
        <taxon>Spirotrichea</taxon>
        <taxon>Hypotrichia</taxon>
        <taxon>Euplotida</taxon>
        <taxon>Euplotidae</taxon>
        <taxon>Moneuplotes</taxon>
    </lineage>
</organism>
<evidence type="ECO:0000256" key="1">
    <source>
        <dbReference type="SAM" id="Coils"/>
    </source>
</evidence>
<keyword evidence="3" id="KW-1185">Reference proteome</keyword>
<dbReference type="Proteomes" id="UP001295684">
    <property type="component" value="Unassembled WGS sequence"/>
</dbReference>
<feature type="coiled-coil region" evidence="1">
    <location>
        <begin position="192"/>
        <end position="268"/>
    </location>
</feature>
<sequence length="510" mass="59278">MSSVKRNKRGLCQHDNCRAPREVFCTKHEKVLCWLHQSYHHFECPCEHFITSEQLKNALIPLNNSLHQISQYGKAYDSVGYLIDNFEAALESLKQEFEEIKQEVSTKIQSDQFLDFYKLKKRCEEFYAKFKRSDIYSAFKEFMFNKQLEDPTTKTVIDAESSNRIVEERKRFGQMLNRVSQEVEQKVRHEVEATTARDVEELKKQVEEFQQQAEEHKNLSSTQATEIEDLKAKIEEQKTEIEQLSEAKEKAEEEFKNSVAELAQLQDTYKKAAPLVCKDIWKRIYGQDMAFDENTKIVLSMNQQKAKDFLTELTSHKIKLPNIKRIKLDQDKKEDPVVKEFFKHCFPDQVELFSYNWNLASDACQTKLSYYFEEVQHIIPRVTREVVLYYFDLTKQEFEYIISNCKAPRLTISCSKFDTSSATTFACAHSSIQYLSFERSGRSARSDWKGTPSKCKNILQAISESGLKDSLHTLNVGDCGLSTDEVKAFLPEFGLTISEVIANRPDPLSD</sequence>
<comment type="caution">
    <text evidence="2">The sequence shown here is derived from an EMBL/GenBank/DDBJ whole genome shotgun (WGS) entry which is preliminary data.</text>
</comment>
<accession>A0AAD1TZQ9</accession>
<gene>
    <name evidence="2" type="ORF">ECRASSUSDP1_LOCUS608</name>
</gene>
<name>A0AAD1TZQ9_EUPCR</name>
<evidence type="ECO:0000313" key="3">
    <source>
        <dbReference type="Proteomes" id="UP001295684"/>
    </source>
</evidence>
<dbReference type="EMBL" id="CAMPGE010000572">
    <property type="protein sequence ID" value="CAI2359320.1"/>
    <property type="molecule type" value="Genomic_DNA"/>
</dbReference>
<reference evidence="2" key="1">
    <citation type="submission" date="2023-07" db="EMBL/GenBank/DDBJ databases">
        <authorList>
            <consortium name="AG Swart"/>
            <person name="Singh M."/>
            <person name="Singh A."/>
            <person name="Seah K."/>
            <person name="Emmerich C."/>
        </authorList>
    </citation>
    <scope>NUCLEOTIDE SEQUENCE</scope>
    <source>
        <strain evidence="2">DP1</strain>
    </source>
</reference>
<protein>
    <submittedName>
        <fullName evidence="2">Uncharacterized protein</fullName>
    </submittedName>
</protein>
<dbReference type="AlphaFoldDB" id="A0AAD1TZQ9"/>
<feature type="coiled-coil region" evidence="1">
    <location>
        <begin position="83"/>
        <end position="110"/>
    </location>
</feature>
<keyword evidence="1" id="KW-0175">Coiled coil</keyword>
<evidence type="ECO:0000313" key="2">
    <source>
        <dbReference type="EMBL" id="CAI2359320.1"/>
    </source>
</evidence>
<proteinExistence type="predicted"/>